<evidence type="ECO:0000256" key="3">
    <source>
        <dbReference type="ARBA" id="ARBA00012513"/>
    </source>
</evidence>
<feature type="region of interest" description="Disordered" evidence="13">
    <location>
        <begin position="2480"/>
        <end position="2505"/>
    </location>
</feature>
<feature type="compositionally biased region" description="Low complexity" evidence="13">
    <location>
        <begin position="2494"/>
        <end position="2505"/>
    </location>
</feature>
<dbReference type="PANTHER" id="PTHR11139">
    <property type="entry name" value="ATAXIA TELANGIECTASIA MUTATED ATM -RELATED"/>
    <property type="match status" value="1"/>
</dbReference>
<feature type="region of interest" description="Disordered" evidence="13">
    <location>
        <begin position="692"/>
        <end position="712"/>
    </location>
</feature>
<dbReference type="InterPro" id="IPR018936">
    <property type="entry name" value="PI3/4_kinase_CS"/>
</dbReference>
<keyword evidence="10" id="KW-0234">DNA repair</keyword>
<dbReference type="GO" id="GO:0000723">
    <property type="term" value="P:telomere maintenance"/>
    <property type="evidence" value="ECO:0007669"/>
    <property type="project" value="TreeGrafter"/>
</dbReference>
<keyword evidence="4" id="KW-0723">Serine/threonine-protein kinase</keyword>
<dbReference type="Pfam" id="PF25030">
    <property type="entry name" value="M-HEAT_ATR"/>
    <property type="match status" value="1"/>
</dbReference>
<evidence type="ECO:0000256" key="11">
    <source>
        <dbReference type="ARBA" id="ARBA00023242"/>
    </source>
</evidence>
<evidence type="ECO:0000313" key="18">
    <source>
        <dbReference type="Proteomes" id="UP001055712"/>
    </source>
</evidence>
<accession>A0A9D4TII7</accession>
<keyword evidence="18" id="KW-1185">Reference proteome</keyword>
<dbReference type="PANTHER" id="PTHR11139:SF69">
    <property type="entry name" value="SERINE_THREONINE-PROTEIN KINASE ATR"/>
    <property type="match status" value="1"/>
</dbReference>
<evidence type="ECO:0000256" key="7">
    <source>
        <dbReference type="ARBA" id="ARBA00022763"/>
    </source>
</evidence>
<dbReference type="Pfam" id="PF02259">
    <property type="entry name" value="FAT"/>
    <property type="match status" value="1"/>
</dbReference>
<comment type="caution">
    <text evidence="17">The sequence shown here is derived from an EMBL/GenBank/DDBJ whole genome shotgun (WGS) entry which is preliminary data.</text>
</comment>
<dbReference type="OrthoDB" id="381190at2759"/>
<dbReference type="SMART" id="SM00146">
    <property type="entry name" value="PI3Kc"/>
    <property type="match status" value="1"/>
</dbReference>
<dbReference type="GO" id="GO:0000077">
    <property type="term" value="P:DNA damage checkpoint signaling"/>
    <property type="evidence" value="ECO:0007669"/>
    <property type="project" value="TreeGrafter"/>
</dbReference>
<comment type="subcellular location">
    <subcellularLocation>
        <location evidence="1">Nucleus</location>
    </subcellularLocation>
</comment>
<feature type="domain" description="PI3K/PI4K catalytic" evidence="14">
    <location>
        <begin position="2513"/>
        <end position="2824"/>
    </location>
</feature>
<dbReference type="InterPro" id="IPR016024">
    <property type="entry name" value="ARM-type_fold"/>
</dbReference>
<dbReference type="InterPro" id="IPR050517">
    <property type="entry name" value="DDR_Repair_Kinase"/>
</dbReference>
<dbReference type="Gene3D" id="1.10.1070.11">
    <property type="entry name" value="Phosphatidylinositol 3-/4-kinase, catalytic domain"/>
    <property type="match status" value="1"/>
</dbReference>
<dbReference type="PROSITE" id="PS00916">
    <property type="entry name" value="PI3_4_KINASE_2"/>
    <property type="match status" value="1"/>
</dbReference>
<keyword evidence="5" id="KW-0808">Transferase</keyword>
<organism evidence="17 18">
    <name type="scientific">Chlorella vulgaris</name>
    <name type="common">Green alga</name>
    <dbReference type="NCBI Taxonomy" id="3077"/>
    <lineage>
        <taxon>Eukaryota</taxon>
        <taxon>Viridiplantae</taxon>
        <taxon>Chlorophyta</taxon>
        <taxon>core chlorophytes</taxon>
        <taxon>Trebouxiophyceae</taxon>
        <taxon>Chlorellales</taxon>
        <taxon>Chlorellaceae</taxon>
        <taxon>Chlorella clade</taxon>
        <taxon>Chlorella</taxon>
    </lineage>
</organism>
<feature type="domain" description="FATC" evidence="16">
    <location>
        <begin position="2826"/>
        <end position="2858"/>
    </location>
</feature>
<dbReference type="InterPro" id="IPR003152">
    <property type="entry name" value="FATC_dom"/>
</dbReference>
<evidence type="ECO:0000256" key="12">
    <source>
        <dbReference type="ARBA" id="ARBA00024420"/>
    </source>
</evidence>
<feature type="domain" description="FAT" evidence="15">
    <location>
        <begin position="1778"/>
        <end position="2400"/>
    </location>
</feature>
<feature type="compositionally biased region" description="Low complexity" evidence="13">
    <location>
        <begin position="443"/>
        <end position="452"/>
    </location>
</feature>
<dbReference type="EMBL" id="SIDB01000011">
    <property type="protein sequence ID" value="KAI3426356.1"/>
    <property type="molecule type" value="Genomic_DNA"/>
</dbReference>
<dbReference type="SMART" id="SM01343">
    <property type="entry name" value="FATC"/>
    <property type="match status" value="1"/>
</dbReference>
<feature type="compositionally biased region" description="Low complexity" evidence="13">
    <location>
        <begin position="1736"/>
        <end position="1756"/>
    </location>
</feature>
<evidence type="ECO:0000256" key="9">
    <source>
        <dbReference type="ARBA" id="ARBA00022840"/>
    </source>
</evidence>
<gene>
    <name evidence="17" type="ORF">D9Q98_008728</name>
</gene>
<evidence type="ECO:0000256" key="13">
    <source>
        <dbReference type="SAM" id="MobiDB-lite"/>
    </source>
</evidence>
<evidence type="ECO:0000256" key="1">
    <source>
        <dbReference type="ARBA" id="ARBA00004123"/>
    </source>
</evidence>
<evidence type="ECO:0000259" key="15">
    <source>
        <dbReference type="PROSITE" id="PS51189"/>
    </source>
</evidence>
<dbReference type="InterPro" id="IPR036940">
    <property type="entry name" value="PI3/4_kinase_cat_sf"/>
</dbReference>
<evidence type="ECO:0000256" key="8">
    <source>
        <dbReference type="ARBA" id="ARBA00022777"/>
    </source>
</evidence>
<dbReference type="InterPro" id="IPR056802">
    <property type="entry name" value="ATR-like_M-HEAT"/>
</dbReference>
<proteinExistence type="inferred from homology"/>
<dbReference type="GO" id="GO:0006281">
    <property type="term" value="P:DNA repair"/>
    <property type="evidence" value="ECO:0007669"/>
    <property type="project" value="UniProtKB-KW"/>
</dbReference>
<dbReference type="PROSITE" id="PS50290">
    <property type="entry name" value="PI3_4_KINASE_3"/>
    <property type="match status" value="1"/>
</dbReference>
<dbReference type="InterPro" id="IPR000403">
    <property type="entry name" value="PI3/4_kinase_cat_dom"/>
</dbReference>
<reference evidence="17" key="2">
    <citation type="submission" date="2020-11" db="EMBL/GenBank/DDBJ databases">
        <authorList>
            <person name="Cecchin M."/>
            <person name="Marcolungo L."/>
            <person name="Rossato M."/>
            <person name="Girolomoni L."/>
            <person name="Cosentino E."/>
            <person name="Cuine S."/>
            <person name="Li-Beisson Y."/>
            <person name="Delledonne M."/>
            <person name="Ballottari M."/>
        </authorList>
    </citation>
    <scope>NUCLEOTIDE SEQUENCE</scope>
    <source>
        <strain evidence="17">211/11P</strain>
        <tissue evidence="17">Whole cell</tissue>
    </source>
</reference>
<dbReference type="Gene3D" id="3.30.1010.10">
    <property type="entry name" value="Phosphatidylinositol 3-kinase Catalytic Subunit, Chain A, domain 4"/>
    <property type="match status" value="1"/>
</dbReference>
<feature type="compositionally biased region" description="Basic residues" evidence="13">
    <location>
        <begin position="431"/>
        <end position="442"/>
    </location>
</feature>
<evidence type="ECO:0000256" key="6">
    <source>
        <dbReference type="ARBA" id="ARBA00022741"/>
    </source>
</evidence>
<dbReference type="CDD" id="cd00892">
    <property type="entry name" value="PIKKc_ATR"/>
    <property type="match status" value="1"/>
</dbReference>
<dbReference type="InterPro" id="IPR057564">
    <property type="entry name" value="HEAT_ATR"/>
</dbReference>
<keyword evidence="11" id="KW-0539">Nucleus</keyword>
<dbReference type="GO" id="GO:0005524">
    <property type="term" value="F:ATP binding"/>
    <property type="evidence" value="ECO:0007669"/>
    <property type="project" value="UniProtKB-KW"/>
</dbReference>
<evidence type="ECO:0000256" key="2">
    <source>
        <dbReference type="ARBA" id="ARBA00010769"/>
    </source>
</evidence>
<dbReference type="SUPFAM" id="SSF48371">
    <property type="entry name" value="ARM repeat"/>
    <property type="match status" value="1"/>
</dbReference>
<keyword evidence="7" id="KW-0227">DNA damage</keyword>
<reference evidence="17" key="1">
    <citation type="journal article" date="2019" name="Plant J.">
        <title>Chlorella vulgaris genome assembly and annotation reveals the molecular basis for metabolic acclimation to high light conditions.</title>
        <authorList>
            <person name="Cecchin M."/>
            <person name="Marcolungo L."/>
            <person name="Rossato M."/>
            <person name="Girolomoni L."/>
            <person name="Cosentino E."/>
            <person name="Cuine S."/>
            <person name="Li-Beisson Y."/>
            <person name="Delledonne M."/>
            <person name="Ballottari M."/>
        </authorList>
    </citation>
    <scope>NUCLEOTIDE SEQUENCE</scope>
    <source>
        <strain evidence="17">211/11P</strain>
    </source>
</reference>
<evidence type="ECO:0000256" key="10">
    <source>
        <dbReference type="ARBA" id="ARBA00023204"/>
    </source>
</evidence>
<dbReference type="GO" id="GO:0005694">
    <property type="term" value="C:chromosome"/>
    <property type="evidence" value="ECO:0007669"/>
    <property type="project" value="TreeGrafter"/>
</dbReference>
<protein>
    <recommendedName>
        <fullName evidence="12">Serine/threonine-protein kinase ATR</fullName>
        <ecNumber evidence="3">2.7.11.1</ecNumber>
    </recommendedName>
</protein>
<dbReference type="InterPro" id="IPR014009">
    <property type="entry name" value="PIK_FAT"/>
</dbReference>
<evidence type="ECO:0000256" key="4">
    <source>
        <dbReference type="ARBA" id="ARBA00022527"/>
    </source>
</evidence>
<feature type="region of interest" description="Disordered" evidence="13">
    <location>
        <begin position="1735"/>
        <end position="1759"/>
    </location>
</feature>
<dbReference type="GO" id="GO:0005634">
    <property type="term" value="C:nucleus"/>
    <property type="evidence" value="ECO:0007669"/>
    <property type="project" value="UniProtKB-SubCell"/>
</dbReference>
<comment type="similarity">
    <text evidence="2">Belongs to the PI3/PI4-kinase family. ATM subfamily.</text>
</comment>
<dbReference type="Proteomes" id="UP001055712">
    <property type="component" value="Unassembled WGS sequence"/>
</dbReference>
<dbReference type="Pfam" id="PF02260">
    <property type="entry name" value="FATC"/>
    <property type="match status" value="1"/>
</dbReference>
<dbReference type="InterPro" id="IPR003151">
    <property type="entry name" value="PIK-rel_kinase_FAT"/>
</dbReference>
<keyword evidence="6" id="KW-0547">Nucleotide-binding</keyword>
<dbReference type="SUPFAM" id="SSF56112">
    <property type="entry name" value="Protein kinase-like (PK-like)"/>
    <property type="match status" value="1"/>
</dbReference>
<feature type="region of interest" description="Disordered" evidence="13">
    <location>
        <begin position="1547"/>
        <end position="1576"/>
    </location>
</feature>
<keyword evidence="9" id="KW-0067">ATP-binding</keyword>
<dbReference type="EC" id="2.7.11.1" evidence="3"/>
<dbReference type="GO" id="GO:0004674">
    <property type="term" value="F:protein serine/threonine kinase activity"/>
    <property type="evidence" value="ECO:0007669"/>
    <property type="project" value="UniProtKB-KW"/>
</dbReference>
<evidence type="ECO:0000313" key="17">
    <source>
        <dbReference type="EMBL" id="KAI3426356.1"/>
    </source>
</evidence>
<dbReference type="Pfam" id="PF00454">
    <property type="entry name" value="PI3_PI4_kinase"/>
    <property type="match status" value="1"/>
</dbReference>
<feature type="compositionally biased region" description="Low complexity" evidence="13">
    <location>
        <begin position="694"/>
        <end position="707"/>
    </location>
</feature>
<feature type="region of interest" description="Disordered" evidence="13">
    <location>
        <begin position="416"/>
        <end position="468"/>
    </location>
</feature>
<dbReference type="PROSITE" id="PS51189">
    <property type="entry name" value="FAT"/>
    <property type="match status" value="1"/>
</dbReference>
<dbReference type="InterPro" id="IPR011009">
    <property type="entry name" value="Kinase-like_dom_sf"/>
</dbReference>
<name>A0A9D4TII7_CHLVU</name>
<keyword evidence="8" id="KW-0418">Kinase</keyword>
<evidence type="ECO:0000259" key="16">
    <source>
        <dbReference type="PROSITE" id="PS51190"/>
    </source>
</evidence>
<evidence type="ECO:0000256" key="5">
    <source>
        <dbReference type="ARBA" id="ARBA00022679"/>
    </source>
</evidence>
<sequence>MSGQAVEPGKRPSLTRLVQMIGEIVAQGEDSGSQSQASGDGGLRAKLRTVLLSLLDGIMGDNAGQTKEVASMLKLLAITLSRSSTLISGDGHSILPEVLERLLPLLTRADLARLHPEVTAITCRILSLLHTTAPPLLAALAQATTTLFEDVCDVAVVMSTQPELSASVACYAGVLRGTDSAEPPLQLQLASCGACESLLGGLLRMMSHLLSLLPLASGKRLAAAPLDRCRTLLLSRRPQLQATAMQFTAAALNSTPLVPCSLDLVLDSLSLASQCPPGLGADAAADEQQEWWQQLLAVLAVLHDRAAVCVVTAELLLPRIHSLAIAAVASPMLSSQLQLQYLQLLRGVLLLQPLLLESSCGQLLQLFAGTDSQTRQLLLQCLELYLHSQQGLCGPEAVREAFDQAALRAGWAAEGPAAGSVDEEGDGSGRSARKRRRLRSGSRRASAASSAADEAEEPTASGGSSRVQAPGPGLLAVASAVAQLAADLGERCRRQQPGVVSAQALASLLGLLAPLAPRQTVALAATVLPAALQPPAGGSSRRRQSMGSEGELTAALLSLTLAMLRAGLVEAAAGAAPASVALKAVPPTHLLALLQRCLQADAAAGQPAALAADNKALALCAGLAAVQAELLDPADYLELLQKGLDDAGSGHIGSGNGNGTASSAVSSAAAAAAALLPAACCISSSREHLLSQPRAVQAGRRQKQQQQHSPSPAVAMLHQLLSGPSSHTAKQHQAVLAAAARGLRCMVTHSLEPCQLVLETITAACSFIPSCDGGSVGSTLLPQCGGKPAVEDGFHPTLSASNSEWGRLALDHLVAAQLPPAGQLDLLEAVAGFLQCSTQGQLEHSKPLVQWLLRQAASPDGAVRGAVLRRAALFAEPQVILAMCHEGEHPIHTRLREAMVESYEAQMLQALREALEGASGAGDAHAGSTGERVREGLVQMIGCVGCLMRSHPAHQLLLGLLITQLDHPEPGLRMLAAEQLLGYAEHRKASLRDIMFASPKLVAFLARQLPAKPELSAELAELLDCSLRSLTLSILPQALPILVADNNRQGLELLAQQAGMELPRLMHDYGHCVVARELFQGSTSFDAYISVLESVTGEDFVLFLFSTMSRTIQEIMAEAGSAEDWGTGTVLPENVCRRAMVTLENLSHVVKGEQELSVAEFLADGDHVTRMLKDWGDSLDRRLPPPHRQAAAAAAAAAAAGSGVEGGGGASAGASIGGAVASGGVSQRQMAAADVRACVTVLRCVLLLTRLAGRFIGRFLPQLMVLLAAGLRPANPREIKLQCLEGWLGLVKSLAAEAPVQLGGVVSQVVVALMDALQEGGAVTAAAMRVVEELVVVCRRNHRDKLRVIPPLPNWLPELERLNETLANERGKLSSQEQIELLIQSLGDESMTVRATTLRELRNLLASRREWALGLLGDVDSEGSGVGDSANSGGGASPGSLLLSRLMSALLKCCEPDVASVVSQQAQQACAECLGMLGAVDPSRLQIELQPPASRCTSDGVLLVTLISRHLVRLLKTAPSLQVLDGTTLAIQELLKHYSQAEGLEEAVPGAADAQQQQQQQQKGWPGVPVAQRSREATPAGAEGNLLFAALAPEVQAIVRPYLDSKYQIRGIVTRPQGTLFGSQPAMSFRKWLFLWLSQLVHHHASGQQLRLFQSVIPVFRFDIPTSLFLMPYLVHNVLAHGTDAARAGVQQEIQAVLAGASSSREGTLCCQACFSLLDTLQKWHGDAKAAQRELGSAAAAQQQQPGGRPGESGQQYASMGPEWDAVHQLLEAMPKQLLAQAASQCGAHARSLQYFETHVRSVHGGALNPSAFRSATYAGDEVSYLQEVYGRLEEPDGLQGLVRLRQGGPRPEDQRLAAEKAGNWSEALTLYEQALQHSGSSGAGGSGSTGAGAGATSAAAVLADGPQGDAGLGAQQRGCLECLLHIGHLQGLLAQVEGLAAGAGDKSAAQLAALGAAASWRLGQWELVEGYVEAANSGFAGLDMDARWEVRIARLLWAVARFDMAELGVGLEAARSEVMGPFSAAAMESYSRAYPQLIKLHMLQEISDVAGALQRSEAPAARRRCLRWEERLRVTQSSLASQEPILALRRQLASLSGAAVEAGECWLQLAKLCRGTGHYEAATTAVLEAVASKVPAAPLEQLALLWDKGQPYRAVSEAQLLVRQAEAHSLAAPFAKQADHSRFHAQVALQLAQWMAETGQAAKDEIVELFERATTLEPKSETVLFRYAVYLDEVMTDARRRQEVEKERGGQKGMDRLQGQARIKLGEDKPFLEILPDVIKSYGMSMMYGTAHTSQSLPRMLTLWFDFGTFRQAFRGMKPAPRADEKAAVEAACASIAAIVTGLAKHVPMHTWLAALPQLISRMCHPCKEVSELAKHIIVKITQAYPHQSLWSLAAVSKSGVAARRAAASAITNSARKGMDNNMFAEMNSFCDQLIRLAAHQPSGKARAMSARKEFNHLVRSMPLRHTVMPAMSALTVTLPASPPTDAKGGGNQRSAASPRSSQQELVTIEGMVDQIEVMHSLQKPKKVTLIGSDGRHYIFLAKPKDDLRKDNRMMEAAGVVNRLFAGDPVARRRNLYLRRFAVLPIGEDNGIVEWVLHTTGIRHCLNEVYSAAGLYDGRTHRVIQKTWDSAPTTKRRAEVLDEVLQGFPPLFHRWQLTKFTEPAAWFNARLAFTRTAAVWSMVGHVVGLGDRHGENILVDCCSGDVVHVDFSCLFDKGLTLQKPEMVPFRLTQNVVDGCGVSGVEGVFRRVCEITLSVLRQHKGSILSVMDTFVHDPLVDWARQQSGAGRSSDEGTDNPYAKDALATIEGRLKGTLLGVSSRPCMPLSVEGQAHRLIEEASSKDNLGMMYIWWMPWM</sequence>
<evidence type="ECO:0000259" key="14">
    <source>
        <dbReference type="PROSITE" id="PS50290"/>
    </source>
</evidence>
<dbReference type="PROSITE" id="PS51190">
    <property type="entry name" value="FATC"/>
    <property type="match status" value="1"/>
</dbReference>
<dbReference type="Pfam" id="PF23593">
    <property type="entry name" value="HEAT_ATR"/>
    <property type="match status" value="1"/>
</dbReference>